<comment type="caution">
    <text evidence="1">The sequence shown here is derived from an EMBL/GenBank/DDBJ whole genome shotgun (WGS) entry which is preliminary data.</text>
</comment>
<dbReference type="InterPro" id="IPR010512">
    <property type="entry name" value="DUF1091"/>
</dbReference>
<dbReference type="Pfam" id="PF06477">
    <property type="entry name" value="DUF1091"/>
    <property type="match status" value="1"/>
</dbReference>
<gene>
    <name evidence="1" type="ORF">L9F63_023196</name>
</gene>
<organism evidence="1 2">
    <name type="scientific">Diploptera punctata</name>
    <name type="common">Pacific beetle cockroach</name>
    <dbReference type="NCBI Taxonomy" id="6984"/>
    <lineage>
        <taxon>Eukaryota</taxon>
        <taxon>Metazoa</taxon>
        <taxon>Ecdysozoa</taxon>
        <taxon>Arthropoda</taxon>
        <taxon>Hexapoda</taxon>
        <taxon>Insecta</taxon>
        <taxon>Pterygota</taxon>
        <taxon>Neoptera</taxon>
        <taxon>Polyneoptera</taxon>
        <taxon>Dictyoptera</taxon>
        <taxon>Blattodea</taxon>
        <taxon>Blaberoidea</taxon>
        <taxon>Blaberidae</taxon>
        <taxon>Diplopterinae</taxon>
        <taxon>Diploptera</taxon>
    </lineage>
</organism>
<dbReference type="Proteomes" id="UP001233999">
    <property type="component" value="Unassembled WGS sequence"/>
</dbReference>
<evidence type="ECO:0000313" key="2">
    <source>
        <dbReference type="Proteomes" id="UP001233999"/>
    </source>
</evidence>
<keyword evidence="2" id="KW-1185">Reference proteome</keyword>
<reference evidence="1" key="1">
    <citation type="journal article" date="2023" name="IScience">
        <title>Live-bearing cockroach genome reveals convergent evolutionary mechanisms linked to viviparity in insects and beyond.</title>
        <authorList>
            <person name="Fouks B."/>
            <person name="Harrison M.C."/>
            <person name="Mikhailova A.A."/>
            <person name="Marchal E."/>
            <person name="English S."/>
            <person name="Carruthers M."/>
            <person name="Jennings E.C."/>
            <person name="Chiamaka E.L."/>
            <person name="Frigard R.A."/>
            <person name="Pippel M."/>
            <person name="Attardo G.M."/>
            <person name="Benoit J.B."/>
            <person name="Bornberg-Bauer E."/>
            <person name="Tobe S.S."/>
        </authorList>
    </citation>
    <scope>NUCLEOTIDE SEQUENCE</scope>
    <source>
        <strain evidence="1">Stay&amp;Tobe</strain>
    </source>
</reference>
<sequence>RNYKILVNEIVIQSSNKDYYSDETIMEMNRFNDTTDTINALLDQLQDLPQETQVYVHNYELHGNKWMESGYEINQTWCDFINTDEFIMKELLSKGNYPHECPINAMKYEIKDFLIDEEQLPEELPGEFWRFVFEQSVGGANIIVFQFDVQIKRNSYK</sequence>
<protein>
    <submittedName>
        <fullName evidence="1">Uncharacterized protein</fullName>
    </submittedName>
</protein>
<dbReference type="EMBL" id="JASPKZ010007878">
    <property type="protein sequence ID" value="KAJ9581613.1"/>
    <property type="molecule type" value="Genomic_DNA"/>
</dbReference>
<accession>A0AAD7ZJB4</accession>
<dbReference type="AlphaFoldDB" id="A0AAD7ZJB4"/>
<proteinExistence type="predicted"/>
<feature type="non-terminal residue" evidence="1">
    <location>
        <position position="157"/>
    </location>
</feature>
<evidence type="ECO:0000313" key="1">
    <source>
        <dbReference type="EMBL" id="KAJ9581613.1"/>
    </source>
</evidence>
<reference evidence="1" key="2">
    <citation type="submission" date="2023-05" db="EMBL/GenBank/DDBJ databases">
        <authorList>
            <person name="Fouks B."/>
        </authorList>
    </citation>
    <scope>NUCLEOTIDE SEQUENCE</scope>
    <source>
        <strain evidence="1">Stay&amp;Tobe</strain>
        <tissue evidence="1">Testes</tissue>
    </source>
</reference>
<name>A0AAD7ZJB4_DIPPU</name>
<dbReference type="PANTHER" id="PTHR21112:SF13">
    <property type="entry name" value="CHEMOSENSORY PROTEIN A 7A"/>
    <property type="match status" value="1"/>
</dbReference>
<dbReference type="PANTHER" id="PTHR21112">
    <property type="entry name" value="CHEMOSENSORY PROTEIN A 29A-RELATED"/>
    <property type="match status" value="1"/>
</dbReference>